<dbReference type="WBParaSite" id="PS1159_v2.g16653.t1">
    <property type="protein sequence ID" value="PS1159_v2.g16653.t1"/>
    <property type="gene ID" value="PS1159_v2.g16653"/>
</dbReference>
<sequence length="297" mass="33742">MSAELVCTDRDMQLHVLLEKPLSHSSRIFVKEQSADPHCVHKYEPNSEHNALMFRIPLSTCGMQRIQYHSTKFSFTTSIVVSFHQFFVSSYDRSFRIACDYSQIQQPPKQDVTVGVGVEEADDLDVNEVYPETAECSYKLLYRNKTSTIMEKAKTVQIGDEMEHVWTCENLRSNQFIFIHDCLVNPEFSVGNDPILIDSNGCPVDETGIGAPLNCSQKRSIRSINNQFPQRNNSIELSEIVNVEEVLTHEALNRAAPKSQISPSICPSFFIEAILLSFSTTFLFLSIFLICKSRKNI</sequence>
<dbReference type="Proteomes" id="UP000887580">
    <property type="component" value="Unplaced"/>
</dbReference>
<name>A0AC35FEF5_9BILA</name>
<protein>
    <submittedName>
        <fullName evidence="2">ZP domain-containing protein</fullName>
    </submittedName>
</protein>
<organism evidence="1 2">
    <name type="scientific">Panagrolaimus sp. PS1159</name>
    <dbReference type="NCBI Taxonomy" id="55785"/>
    <lineage>
        <taxon>Eukaryota</taxon>
        <taxon>Metazoa</taxon>
        <taxon>Ecdysozoa</taxon>
        <taxon>Nematoda</taxon>
        <taxon>Chromadorea</taxon>
        <taxon>Rhabditida</taxon>
        <taxon>Tylenchina</taxon>
        <taxon>Panagrolaimomorpha</taxon>
        <taxon>Panagrolaimoidea</taxon>
        <taxon>Panagrolaimidae</taxon>
        <taxon>Panagrolaimus</taxon>
    </lineage>
</organism>
<proteinExistence type="predicted"/>
<evidence type="ECO:0000313" key="1">
    <source>
        <dbReference type="Proteomes" id="UP000887580"/>
    </source>
</evidence>
<reference evidence="2" key="1">
    <citation type="submission" date="2022-11" db="UniProtKB">
        <authorList>
            <consortium name="WormBaseParasite"/>
        </authorList>
    </citation>
    <scope>IDENTIFICATION</scope>
</reference>
<accession>A0AC35FEF5</accession>
<evidence type="ECO:0000313" key="2">
    <source>
        <dbReference type="WBParaSite" id="PS1159_v2.g16653.t1"/>
    </source>
</evidence>